<evidence type="ECO:0000256" key="2">
    <source>
        <dbReference type="SAM" id="MobiDB-lite"/>
    </source>
</evidence>
<protein>
    <submittedName>
        <fullName evidence="3">Uncharacterized protein</fullName>
    </submittedName>
</protein>
<reference evidence="3" key="1">
    <citation type="submission" date="2024-02" db="EMBL/GenBank/DDBJ databases">
        <authorList>
            <consortium name="ELIXIR-Norway"/>
            <consortium name="Elixir Norway"/>
        </authorList>
    </citation>
    <scope>NUCLEOTIDE SEQUENCE</scope>
</reference>
<dbReference type="InterPro" id="IPR008406">
    <property type="entry name" value="DRM/ARP"/>
</dbReference>
<evidence type="ECO:0000313" key="4">
    <source>
        <dbReference type="Proteomes" id="UP001497512"/>
    </source>
</evidence>
<feature type="compositionally biased region" description="Polar residues" evidence="2">
    <location>
        <begin position="32"/>
        <end position="44"/>
    </location>
</feature>
<feature type="compositionally biased region" description="Basic and acidic residues" evidence="2">
    <location>
        <begin position="48"/>
        <end position="71"/>
    </location>
</feature>
<feature type="compositionally biased region" description="Low complexity" evidence="2">
    <location>
        <begin position="93"/>
        <end position="120"/>
    </location>
</feature>
<feature type="region of interest" description="Disordered" evidence="2">
    <location>
        <begin position="1"/>
        <end position="147"/>
    </location>
</feature>
<dbReference type="EMBL" id="OZ019896">
    <property type="protein sequence ID" value="CAK9222272.1"/>
    <property type="molecule type" value="Genomic_DNA"/>
</dbReference>
<evidence type="ECO:0000256" key="1">
    <source>
        <dbReference type="ARBA" id="ARBA00010502"/>
    </source>
</evidence>
<name>A0ABP0UHP4_9BRYO</name>
<evidence type="ECO:0000313" key="3">
    <source>
        <dbReference type="EMBL" id="CAK9222272.1"/>
    </source>
</evidence>
<keyword evidence="4" id="KW-1185">Reference proteome</keyword>
<accession>A0ABP0UHP4</accession>
<dbReference type="PANTHER" id="PTHR33565:SF20">
    <property type="entry name" value="DORMANCY-ASSOCIATED PROTEIN HOMOLOG 4"/>
    <property type="match status" value="1"/>
</dbReference>
<comment type="similarity">
    <text evidence="1">Belongs to the DRM1/ARP family.</text>
</comment>
<dbReference type="Pfam" id="PF05564">
    <property type="entry name" value="Auxin_repressed"/>
    <property type="match status" value="1"/>
</dbReference>
<gene>
    <name evidence="3" type="ORF">CSSPTR1EN2_LOCUS15982</name>
</gene>
<sequence>MSGGFLEKLWDDVLAGPQPDKGLKKLRKKTMEQQQPSDDSSLPNGTDEYIKRMMDRRRSAEFPTSERKEVRSVAQGIDIKKKTPTKMRHLDVDSSPVASPGSSWSSLPASPSTSTPPGSWRSVFQHGRNRGMEGFSSERLDGVPQDSPTVHDWIVISALDR</sequence>
<organism evidence="3 4">
    <name type="scientific">Sphagnum troendelagicum</name>
    <dbReference type="NCBI Taxonomy" id="128251"/>
    <lineage>
        <taxon>Eukaryota</taxon>
        <taxon>Viridiplantae</taxon>
        <taxon>Streptophyta</taxon>
        <taxon>Embryophyta</taxon>
        <taxon>Bryophyta</taxon>
        <taxon>Sphagnophytina</taxon>
        <taxon>Sphagnopsida</taxon>
        <taxon>Sphagnales</taxon>
        <taxon>Sphagnaceae</taxon>
        <taxon>Sphagnum</taxon>
    </lineage>
</organism>
<proteinExistence type="inferred from homology"/>
<dbReference type="Proteomes" id="UP001497512">
    <property type="component" value="Chromosome 4"/>
</dbReference>
<dbReference type="PANTHER" id="PTHR33565">
    <property type="entry name" value="DORMANCY-ASSOCIATED PROTEIN 1"/>
    <property type="match status" value="1"/>
</dbReference>